<comment type="caution">
    <text evidence="3">The sequence shown here is derived from an EMBL/GenBank/DDBJ whole genome shotgun (WGS) entry which is preliminary data.</text>
</comment>
<protein>
    <recommendedName>
        <fullName evidence="2">CCHC-type domain-containing protein</fullName>
    </recommendedName>
</protein>
<dbReference type="InterPro" id="IPR001878">
    <property type="entry name" value="Znf_CCHC"/>
</dbReference>
<dbReference type="GO" id="GO:0008270">
    <property type="term" value="F:zinc ion binding"/>
    <property type="evidence" value="ECO:0007669"/>
    <property type="project" value="InterPro"/>
</dbReference>
<dbReference type="Proteomes" id="UP000257109">
    <property type="component" value="Unassembled WGS sequence"/>
</dbReference>
<name>A0A371HYK3_MUCPR</name>
<dbReference type="PANTHER" id="PTHR35046">
    <property type="entry name" value="ZINC KNUCKLE (CCHC-TYPE) FAMILY PROTEIN"/>
    <property type="match status" value="1"/>
</dbReference>
<dbReference type="InterPro" id="IPR043128">
    <property type="entry name" value="Rev_trsase/Diguanyl_cyclase"/>
</dbReference>
<dbReference type="SUPFAM" id="SSF53098">
    <property type="entry name" value="Ribonuclease H-like"/>
    <property type="match status" value="1"/>
</dbReference>
<dbReference type="PANTHER" id="PTHR35046:SF9">
    <property type="entry name" value="RNA-DIRECTED DNA POLYMERASE"/>
    <property type="match status" value="1"/>
</dbReference>
<dbReference type="InterPro" id="IPR021109">
    <property type="entry name" value="Peptidase_aspartic_dom_sf"/>
</dbReference>
<evidence type="ECO:0000256" key="1">
    <source>
        <dbReference type="SAM" id="MobiDB-lite"/>
    </source>
</evidence>
<dbReference type="InterPro" id="IPR000477">
    <property type="entry name" value="RT_dom"/>
</dbReference>
<dbReference type="InterPro" id="IPR036397">
    <property type="entry name" value="RNaseH_sf"/>
</dbReference>
<dbReference type="Gene3D" id="3.10.10.10">
    <property type="entry name" value="HIV Type 1 Reverse Transcriptase, subunit A, domain 1"/>
    <property type="match status" value="1"/>
</dbReference>
<feature type="domain" description="CCHC-type" evidence="2">
    <location>
        <begin position="130"/>
        <end position="146"/>
    </location>
</feature>
<feature type="region of interest" description="Disordered" evidence="1">
    <location>
        <begin position="361"/>
        <end position="380"/>
    </location>
</feature>
<feature type="non-terminal residue" evidence="3">
    <location>
        <position position="1"/>
    </location>
</feature>
<gene>
    <name evidence="3" type="ORF">CR513_07989</name>
</gene>
<keyword evidence="4" id="KW-1185">Reference proteome</keyword>
<sequence length="868" mass="100147">MKSIMRRRFVPSHYHRDLHSKLQNLTQGSMSVEDYYKEMEIAMTRANVKENDEVTMARFIGVLKKEIANVVELQHYMEIEDLLHKAIQRSNWKNSTTVTNPKEDVVAKYSNAPPKGKIDIDTSYRSHDIKCFRCQGVEHIASQCPNKRAMIMMDNGEVESESSSDDEMPPLEDCSDVEFTEPVDAVVLDTKHALSIQPKEDGDVESREHISHTRCLVQGKVCNMILDGGSCTNVASTILVEKINLQIAKHPRPYKLQWLSNIGELNIDKQVLVPFGIKNYKDEVLCDVVLMEAGHILLGRPWQLDHKVTDKEYTNCLPFIYNELKITLTPMSPNKVCEDQIKIRKVRECKLREEQLNIQEKERKGNMSENKQKKEKHEIECSEDKSKKMSAFAKKKEVESALLAKEKLLVLLYKDVYFTNKFHPSFPCEVDSLLQEVTDVFPNEVPHGLPPLRDIKHQIDLIPGCPIPNRLAYRTNPEETKEIQKQVKELLQKDFVRESLSPCSVPVILIPKKEGTWCMCVDSQVINKITVKYRYLIPSLDDMLDELFGSCVFTKIDLNSGYNQIRMKENDEWKTNFKTKYGLYVWLVVSFGLTNAPSTFMRLMNHVLHSFIGKFVVVYFDDILFYSQTLDKHVEYLHVVLNVFRENKLYGNLKNMNTFGKMAHFIACSKINDATHVANLFFKEVRTLWNKLGTKILFSTVAHPQIDGHTEVVNRTLSTLLRAVIQNNLRNWGKCLHVEFAYNRTIHSTSSYSPFKVVHGFNPLIPFDILTLPTNEHANLDGKQKESFPTQRKYKLQLRGDGTFQVLERINDNAYKLDLPTTYGNISSTFNVLVSELYWSTIFKDAHHIVSTYEQCQKFDVPNVLIND</sequence>
<dbReference type="Pfam" id="PF00098">
    <property type="entry name" value="zf-CCHC"/>
    <property type="match status" value="1"/>
</dbReference>
<dbReference type="CDD" id="cd01647">
    <property type="entry name" value="RT_LTR"/>
    <property type="match status" value="1"/>
</dbReference>
<dbReference type="SUPFAM" id="SSF56672">
    <property type="entry name" value="DNA/RNA polymerases"/>
    <property type="match status" value="1"/>
</dbReference>
<dbReference type="SMART" id="SM00343">
    <property type="entry name" value="ZnF_C2HC"/>
    <property type="match status" value="1"/>
</dbReference>
<dbReference type="AlphaFoldDB" id="A0A371HYK3"/>
<reference evidence="3" key="1">
    <citation type="submission" date="2018-05" db="EMBL/GenBank/DDBJ databases">
        <title>Draft genome of Mucuna pruriens seed.</title>
        <authorList>
            <person name="Nnadi N.E."/>
            <person name="Vos R."/>
            <person name="Hasami M.H."/>
            <person name="Devisetty U.K."/>
            <person name="Aguiy J.C."/>
        </authorList>
    </citation>
    <scope>NUCLEOTIDE SEQUENCE [LARGE SCALE GENOMIC DNA]</scope>
    <source>
        <strain evidence="3">JCA_2017</strain>
    </source>
</reference>
<dbReference type="GO" id="GO:0003676">
    <property type="term" value="F:nucleic acid binding"/>
    <property type="evidence" value="ECO:0007669"/>
    <property type="project" value="InterPro"/>
</dbReference>
<evidence type="ECO:0000259" key="2">
    <source>
        <dbReference type="SMART" id="SM00343"/>
    </source>
</evidence>
<dbReference type="OrthoDB" id="532959at2759"/>
<proteinExistence type="predicted"/>
<dbReference type="Pfam" id="PF00078">
    <property type="entry name" value="RVT_1"/>
    <property type="match status" value="1"/>
</dbReference>
<dbReference type="InterPro" id="IPR056924">
    <property type="entry name" value="SH3_Tf2-1"/>
</dbReference>
<dbReference type="Gene3D" id="3.30.70.270">
    <property type="match status" value="1"/>
</dbReference>
<evidence type="ECO:0000313" key="4">
    <source>
        <dbReference type="Proteomes" id="UP000257109"/>
    </source>
</evidence>
<dbReference type="EMBL" id="QJKJ01001387">
    <property type="protein sequence ID" value="RDY07849.1"/>
    <property type="molecule type" value="Genomic_DNA"/>
</dbReference>
<dbReference type="InterPro" id="IPR043502">
    <property type="entry name" value="DNA/RNA_pol_sf"/>
</dbReference>
<dbReference type="Pfam" id="PF03732">
    <property type="entry name" value="Retrotrans_gag"/>
    <property type="match status" value="1"/>
</dbReference>
<evidence type="ECO:0000313" key="3">
    <source>
        <dbReference type="EMBL" id="RDY07849.1"/>
    </source>
</evidence>
<dbReference type="CDD" id="cd00303">
    <property type="entry name" value="retropepsin_like"/>
    <property type="match status" value="1"/>
</dbReference>
<dbReference type="Gene3D" id="3.30.420.10">
    <property type="entry name" value="Ribonuclease H-like superfamily/Ribonuclease H"/>
    <property type="match status" value="1"/>
</dbReference>
<organism evidence="3 4">
    <name type="scientific">Mucuna pruriens</name>
    <name type="common">Velvet bean</name>
    <name type="synonym">Dolichos pruriens</name>
    <dbReference type="NCBI Taxonomy" id="157652"/>
    <lineage>
        <taxon>Eukaryota</taxon>
        <taxon>Viridiplantae</taxon>
        <taxon>Streptophyta</taxon>
        <taxon>Embryophyta</taxon>
        <taxon>Tracheophyta</taxon>
        <taxon>Spermatophyta</taxon>
        <taxon>Magnoliopsida</taxon>
        <taxon>eudicotyledons</taxon>
        <taxon>Gunneridae</taxon>
        <taxon>Pentapetalae</taxon>
        <taxon>rosids</taxon>
        <taxon>fabids</taxon>
        <taxon>Fabales</taxon>
        <taxon>Fabaceae</taxon>
        <taxon>Papilionoideae</taxon>
        <taxon>50 kb inversion clade</taxon>
        <taxon>NPAAA clade</taxon>
        <taxon>indigoferoid/millettioid clade</taxon>
        <taxon>Phaseoleae</taxon>
        <taxon>Mucuna</taxon>
    </lineage>
</organism>
<accession>A0A371HYK3</accession>
<dbReference type="InterPro" id="IPR012337">
    <property type="entry name" value="RNaseH-like_sf"/>
</dbReference>
<dbReference type="InterPro" id="IPR005162">
    <property type="entry name" value="Retrotrans_gag_dom"/>
</dbReference>
<dbReference type="Gene3D" id="2.40.70.10">
    <property type="entry name" value="Acid Proteases"/>
    <property type="match status" value="1"/>
</dbReference>
<dbReference type="Pfam" id="PF24626">
    <property type="entry name" value="SH3_Tf2-1"/>
    <property type="match status" value="1"/>
</dbReference>